<organism evidence="1 2">
    <name type="scientific">Heliocybe sulcata</name>
    <dbReference type="NCBI Taxonomy" id="5364"/>
    <lineage>
        <taxon>Eukaryota</taxon>
        <taxon>Fungi</taxon>
        <taxon>Dikarya</taxon>
        <taxon>Basidiomycota</taxon>
        <taxon>Agaricomycotina</taxon>
        <taxon>Agaricomycetes</taxon>
        <taxon>Gloeophyllales</taxon>
        <taxon>Gloeophyllaceae</taxon>
        <taxon>Heliocybe</taxon>
    </lineage>
</organism>
<sequence>MRYLHSRGRSTPFPPDSQGFLYWHLDPDAPCLSGQLRFRTTSSSDPATFPSGRDLQLPDGRTWNISLFEIARGFKYSGLSAYLLSEKLVTAQALDTASHTSERNMEKVAADSLFIWKFGQGFPVDFRRFFLPVWIIGHSEAKVVYLRDLFSVQVRESGSTGTGKTVIDMPYTGEAVIQFERSTLPEHYGTRTVVLRIVEVIQLTKSKGSDNAFGMPEPKEGGLIMTRARGSHRWRPWSVDVDVPPRESESVAWFADALAMLFDNEAIQTSGSHASGGIMS</sequence>
<evidence type="ECO:0000313" key="2">
    <source>
        <dbReference type="Proteomes" id="UP000305948"/>
    </source>
</evidence>
<dbReference type="AlphaFoldDB" id="A0A5C3MXL8"/>
<dbReference type="OrthoDB" id="3067792at2759"/>
<evidence type="ECO:0000313" key="1">
    <source>
        <dbReference type="EMBL" id="TFK46211.1"/>
    </source>
</evidence>
<dbReference type="EMBL" id="ML213532">
    <property type="protein sequence ID" value="TFK46211.1"/>
    <property type="molecule type" value="Genomic_DNA"/>
</dbReference>
<protein>
    <submittedName>
        <fullName evidence="1">Uncharacterized protein</fullName>
    </submittedName>
</protein>
<reference evidence="1 2" key="1">
    <citation type="journal article" date="2019" name="Nat. Ecol. Evol.">
        <title>Megaphylogeny resolves global patterns of mushroom evolution.</title>
        <authorList>
            <person name="Varga T."/>
            <person name="Krizsan K."/>
            <person name="Foldi C."/>
            <person name="Dima B."/>
            <person name="Sanchez-Garcia M."/>
            <person name="Sanchez-Ramirez S."/>
            <person name="Szollosi G.J."/>
            <person name="Szarkandi J.G."/>
            <person name="Papp V."/>
            <person name="Albert L."/>
            <person name="Andreopoulos W."/>
            <person name="Angelini C."/>
            <person name="Antonin V."/>
            <person name="Barry K.W."/>
            <person name="Bougher N.L."/>
            <person name="Buchanan P."/>
            <person name="Buyck B."/>
            <person name="Bense V."/>
            <person name="Catcheside P."/>
            <person name="Chovatia M."/>
            <person name="Cooper J."/>
            <person name="Damon W."/>
            <person name="Desjardin D."/>
            <person name="Finy P."/>
            <person name="Geml J."/>
            <person name="Haridas S."/>
            <person name="Hughes K."/>
            <person name="Justo A."/>
            <person name="Karasinski D."/>
            <person name="Kautmanova I."/>
            <person name="Kiss B."/>
            <person name="Kocsube S."/>
            <person name="Kotiranta H."/>
            <person name="LaButti K.M."/>
            <person name="Lechner B.E."/>
            <person name="Liimatainen K."/>
            <person name="Lipzen A."/>
            <person name="Lukacs Z."/>
            <person name="Mihaltcheva S."/>
            <person name="Morgado L.N."/>
            <person name="Niskanen T."/>
            <person name="Noordeloos M.E."/>
            <person name="Ohm R.A."/>
            <person name="Ortiz-Santana B."/>
            <person name="Ovrebo C."/>
            <person name="Racz N."/>
            <person name="Riley R."/>
            <person name="Savchenko A."/>
            <person name="Shiryaev A."/>
            <person name="Soop K."/>
            <person name="Spirin V."/>
            <person name="Szebenyi C."/>
            <person name="Tomsovsky M."/>
            <person name="Tulloss R.E."/>
            <person name="Uehling J."/>
            <person name="Grigoriev I.V."/>
            <person name="Vagvolgyi C."/>
            <person name="Papp T."/>
            <person name="Martin F.M."/>
            <person name="Miettinen O."/>
            <person name="Hibbett D.S."/>
            <person name="Nagy L.G."/>
        </authorList>
    </citation>
    <scope>NUCLEOTIDE SEQUENCE [LARGE SCALE GENOMIC DNA]</scope>
    <source>
        <strain evidence="1 2">OMC1185</strain>
    </source>
</reference>
<keyword evidence="2" id="KW-1185">Reference proteome</keyword>
<dbReference type="Proteomes" id="UP000305948">
    <property type="component" value="Unassembled WGS sequence"/>
</dbReference>
<gene>
    <name evidence="1" type="ORF">OE88DRAFT_1638646</name>
</gene>
<accession>A0A5C3MXL8</accession>
<proteinExistence type="predicted"/>
<name>A0A5C3MXL8_9AGAM</name>